<evidence type="ECO:0000313" key="2">
    <source>
        <dbReference type="EMBL" id="WDE95561.1"/>
    </source>
</evidence>
<dbReference type="InterPro" id="IPR046294">
    <property type="entry name" value="DUF6331"/>
</dbReference>
<proteinExistence type="predicted"/>
<organism evidence="2 3">
    <name type="scientific">Lentisphaera profundi</name>
    <dbReference type="NCBI Taxonomy" id="1658616"/>
    <lineage>
        <taxon>Bacteria</taxon>
        <taxon>Pseudomonadati</taxon>
        <taxon>Lentisphaerota</taxon>
        <taxon>Lentisphaeria</taxon>
        <taxon>Lentisphaerales</taxon>
        <taxon>Lentisphaeraceae</taxon>
        <taxon>Lentisphaera</taxon>
    </lineage>
</organism>
<keyword evidence="3" id="KW-1185">Reference proteome</keyword>
<name>A0ABY7VRS7_9BACT</name>
<dbReference type="EMBL" id="CP117811">
    <property type="protein sequence ID" value="WDE95561.1"/>
    <property type="molecule type" value="Genomic_DNA"/>
</dbReference>
<gene>
    <name evidence="2" type="ORF">PQO03_07490</name>
</gene>
<accession>A0ABY7VRS7</accession>
<evidence type="ECO:0000313" key="3">
    <source>
        <dbReference type="Proteomes" id="UP001214250"/>
    </source>
</evidence>
<feature type="coiled-coil region" evidence="1">
    <location>
        <begin position="44"/>
        <end position="113"/>
    </location>
</feature>
<reference evidence="2 3" key="1">
    <citation type="submission" date="2023-02" db="EMBL/GenBank/DDBJ databases">
        <title>Genome sequence of Lentisphaera profundi SAORIC-696.</title>
        <authorList>
            <person name="Kim e."/>
            <person name="Cho J.-C."/>
            <person name="Choi A."/>
            <person name="Kang I."/>
        </authorList>
    </citation>
    <scope>NUCLEOTIDE SEQUENCE [LARGE SCALE GENOMIC DNA]</scope>
    <source>
        <strain evidence="2 3">SAORIC-696</strain>
    </source>
</reference>
<protein>
    <submittedName>
        <fullName evidence="2">DUF6331 family protein</fullName>
    </submittedName>
</protein>
<dbReference type="RefSeq" id="WP_274149222.1">
    <property type="nucleotide sequence ID" value="NZ_CP117811.1"/>
</dbReference>
<dbReference type="Pfam" id="PF19856">
    <property type="entry name" value="DUF6331"/>
    <property type="match status" value="1"/>
</dbReference>
<dbReference type="Proteomes" id="UP001214250">
    <property type="component" value="Chromosome 1"/>
</dbReference>
<evidence type="ECO:0000256" key="1">
    <source>
        <dbReference type="SAM" id="Coils"/>
    </source>
</evidence>
<sequence>MKFQHPLNTLITSCETICLSDCCGIDAYDFSPIHIASYLISTTGGIEDKELEELRNQLKQLRETCGTQNHTAQKVTIEEINQILTPQDLDQLIDEIENNLEFAIELINITEEKLK</sequence>
<keyword evidence="1" id="KW-0175">Coiled coil</keyword>